<evidence type="ECO:0000313" key="2">
    <source>
        <dbReference type="EMBL" id="MBB6521450.1"/>
    </source>
</evidence>
<dbReference type="InterPro" id="IPR007163">
    <property type="entry name" value="VCA0040-like"/>
</dbReference>
<dbReference type="RefSeq" id="WP_208020095.1">
    <property type="nucleotide sequence ID" value="NZ_JAAONY010000001.1"/>
</dbReference>
<keyword evidence="1" id="KW-0812">Transmembrane</keyword>
<keyword evidence="3" id="KW-1185">Reference proteome</keyword>
<keyword evidence="1" id="KW-0472">Membrane</keyword>
<feature type="transmembrane region" description="Helical" evidence="1">
    <location>
        <begin position="131"/>
        <end position="149"/>
    </location>
</feature>
<feature type="transmembrane region" description="Helical" evidence="1">
    <location>
        <begin position="233"/>
        <end position="251"/>
    </location>
</feature>
<evidence type="ECO:0000256" key="1">
    <source>
        <dbReference type="SAM" id="Phobius"/>
    </source>
</evidence>
<keyword evidence="1" id="KW-1133">Transmembrane helix</keyword>
<dbReference type="Pfam" id="PF04018">
    <property type="entry name" value="VCA0040-like"/>
    <property type="match status" value="1"/>
</dbReference>
<protein>
    <submittedName>
        <fullName evidence="2">Putative membrane protein</fullName>
    </submittedName>
</protein>
<organism evidence="2 3">
    <name type="scientific">Pseudoteredinibacter isoporae</name>
    <dbReference type="NCBI Taxonomy" id="570281"/>
    <lineage>
        <taxon>Bacteria</taxon>
        <taxon>Pseudomonadati</taxon>
        <taxon>Pseudomonadota</taxon>
        <taxon>Gammaproteobacteria</taxon>
        <taxon>Cellvibrionales</taxon>
        <taxon>Cellvibrionaceae</taxon>
        <taxon>Pseudoteredinibacter</taxon>
    </lineage>
</organism>
<proteinExistence type="predicted"/>
<feature type="transmembrane region" description="Helical" evidence="1">
    <location>
        <begin position="161"/>
        <end position="191"/>
    </location>
</feature>
<feature type="transmembrane region" description="Helical" evidence="1">
    <location>
        <begin position="203"/>
        <end position="227"/>
    </location>
</feature>
<dbReference type="Proteomes" id="UP000528457">
    <property type="component" value="Unassembled WGS sequence"/>
</dbReference>
<dbReference type="PANTHER" id="PTHR37308">
    <property type="entry name" value="INTEGRAL MEMBRANE PROTEIN"/>
    <property type="match status" value="1"/>
</dbReference>
<evidence type="ECO:0000313" key="3">
    <source>
        <dbReference type="Proteomes" id="UP000528457"/>
    </source>
</evidence>
<feature type="transmembrane region" description="Helical" evidence="1">
    <location>
        <begin position="78"/>
        <end position="100"/>
    </location>
</feature>
<reference evidence="2 3" key="1">
    <citation type="submission" date="2020-08" db="EMBL/GenBank/DDBJ databases">
        <title>Genomic Encyclopedia of Type Strains, Phase IV (KMG-IV): sequencing the most valuable type-strain genomes for metagenomic binning, comparative biology and taxonomic classification.</title>
        <authorList>
            <person name="Goeker M."/>
        </authorList>
    </citation>
    <scope>NUCLEOTIDE SEQUENCE [LARGE SCALE GENOMIC DNA]</scope>
    <source>
        <strain evidence="2 3">DSM 22368</strain>
    </source>
</reference>
<feature type="transmembrane region" description="Helical" evidence="1">
    <location>
        <begin position="290"/>
        <end position="307"/>
    </location>
</feature>
<dbReference type="InParanoid" id="A0A7X0JSE8"/>
<sequence>MPEFGNRRSAKQYAGLVAKGMAMGAADVVPGVSGGTVAFISGIYTELIDSLRSIKPGLVMTLFRQGPLAVWREVNGPFLAAVFGGIFLSVFSLAKLISAALTQYPIFIWSFFFGLILASAILLWRQISEHSLATMTALVLGAIAAYSVSKLGVNELEVSPLVLFGGGALAICAMILPGISGGFILLMLGLYQPVIDAIKNFEILNLLYVAAGAGIGLVAFSHVLSFLLHRFRALTMASLTGFLFGSLNLIWPWKHVISSRINSKGIEVPLLQENVLPSQFETLTGMSSHSLLASCFCAAGLLLVILLEKWGQKEQNS</sequence>
<gene>
    <name evidence="2" type="ORF">HNR48_001728</name>
</gene>
<dbReference type="PANTHER" id="PTHR37308:SF1">
    <property type="entry name" value="POLYPRENYL-PHOSPHATE TRANSPORTER"/>
    <property type="match status" value="1"/>
</dbReference>
<name>A0A7X0JSE8_9GAMM</name>
<accession>A0A7X0JSE8</accession>
<dbReference type="EMBL" id="JACHHT010000001">
    <property type="protein sequence ID" value="MBB6521450.1"/>
    <property type="molecule type" value="Genomic_DNA"/>
</dbReference>
<feature type="transmembrane region" description="Helical" evidence="1">
    <location>
        <begin position="106"/>
        <end position="124"/>
    </location>
</feature>
<dbReference type="AlphaFoldDB" id="A0A7X0JSE8"/>
<comment type="caution">
    <text evidence="2">The sequence shown here is derived from an EMBL/GenBank/DDBJ whole genome shotgun (WGS) entry which is preliminary data.</text>
</comment>